<accession>A0AAU7PUM5</accession>
<protein>
    <submittedName>
        <fullName evidence="1">Uncharacterized protein</fullName>
    </submittedName>
</protein>
<sequence length="116" mass="13563">MPCNAEFGIIDTFDKNKDYGDEYTPQKYNCVAIDDEVVSDWWDRLLTMKTYFHCYSRPETALTRYGITLIPPESLDLFYDIVANNTKKEFTSQISCLLDLIQKAKNENKFIIHYGV</sequence>
<reference evidence="1" key="1">
    <citation type="submission" date="2024-06" db="EMBL/GenBank/DDBJ databases">
        <title>Lacrimispora cavernae sp. nov., a novel anaerobe isolated from bat guano pile inside a cave.</title>
        <authorList>
            <person name="Miller S.L."/>
            <person name="Lu N."/>
            <person name="King J."/>
            <person name="Sankaranarayanan K."/>
            <person name="Lawson P.A."/>
        </authorList>
    </citation>
    <scope>NUCLEOTIDE SEQUENCE</scope>
    <source>
        <strain evidence="1">BS-2</strain>
    </source>
</reference>
<dbReference type="RefSeq" id="WP_349948748.1">
    <property type="nucleotide sequence ID" value="NZ_CP157940.1"/>
</dbReference>
<proteinExistence type="predicted"/>
<evidence type="ECO:0000313" key="1">
    <source>
        <dbReference type="EMBL" id="XBS56120.1"/>
    </source>
</evidence>
<organism evidence="1">
    <name type="scientific">Lacrimispora sp. BS-2</name>
    <dbReference type="NCBI Taxonomy" id="3151850"/>
    <lineage>
        <taxon>Bacteria</taxon>
        <taxon>Bacillati</taxon>
        <taxon>Bacillota</taxon>
        <taxon>Clostridia</taxon>
        <taxon>Lachnospirales</taxon>
        <taxon>Lachnospiraceae</taxon>
        <taxon>Lacrimispora</taxon>
    </lineage>
</organism>
<dbReference type="EMBL" id="CP157940">
    <property type="protein sequence ID" value="XBS56120.1"/>
    <property type="molecule type" value="Genomic_DNA"/>
</dbReference>
<dbReference type="AlphaFoldDB" id="A0AAU7PUM5"/>
<name>A0AAU7PUM5_9FIRM</name>
<gene>
    <name evidence="1" type="ORF">ABFV83_10135</name>
</gene>